<dbReference type="InterPro" id="IPR000210">
    <property type="entry name" value="BTB/POZ_dom"/>
</dbReference>
<dbReference type="Gene3D" id="3.30.710.10">
    <property type="entry name" value="Potassium Channel Kv1.1, Chain A"/>
    <property type="match status" value="1"/>
</dbReference>
<sequence length="211" mass="24685">MTETDERAPKRKRYNSRIITLQVGKEPETITIHEDNLRQSSQFFRAALDRHWREGTSGEIRLPEDHVEIVSAYVDWLYRGTCMEDCLNEDGDYVCEMWQTLAKMYVFGEKIQDARFSNVVLARMLDYIDKSGSSPGELAIRTVYEGTTVHSPVRQLLVAIWAAKAKGEWFKSIEEYPEEFLMDLAMKLVRLRGKAKYPPWTEHKNTWMKPE</sequence>
<evidence type="ECO:0000313" key="2">
    <source>
        <dbReference type="EMBL" id="PPJ58588.1"/>
    </source>
</evidence>
<dbReference type="EMBL" id="PNEN01000453">
    <property type="protein sequence ID" value="PPJ58588.1"/>
    <property type="molecule type" value="Genomic_DNA"/>
</dbReference>
<dbReference type="PANTHER" id="PTHR47843">
    <property type="entry name" value="BTB DOMAIN-CONTAINING PROTEIN-RELATED"/>
    <property type="match status" value="1"/>
</dbReference>
<feature type="domain" description="BTB" evidence="1">
    <location>
        <begin position="17"/>
        <end position="80"/>
    </location>
</feature>
<dbReference type="PANTHER" id="PTHR47843:SF2">
    <property type="entry name" value="BTB DOMAIN-CONTAINING PROTEIN"/>
    <property type="match status" value="1"/>
</dbReference>
<organism evidence="2 3">
    <name type="scientific">Cercospora berteroae</name>
    <dbReference type="NCBI Taxonomy" id="357750"/>
    <lineage>
        <taxon>Eukaryota</taxon>
        <taxon>Fungi</taxon>
        <taxon>Dikarya</taxon>
        <taxon>Ascomycota</taxon>
        <taxon>Pezizomycotina</taxon>
        <taxon>Dothideomycetes</taxon>
        <taxon>Dothideomycetidae</taxon>
        <taxon>Mycosphaerellales</taxon>
        <taxon>Mycosphaerellaceae</taxon>
        <taxon>Cercospora</taxon>
    </lineage>
</organism>
<dbReference type="AlphaFoldDB" id="A0A2S6CFU2"/>
<dbReference type="PROSITE" id="PS50097">
    <property type="entry name" value="BTB"/>
    <property type="match status" value="1"/>
</dbReference>
<dbReference type="InterPro" id="IPR011333">
    <property type="entry name" value="SKP1/BTB/POZ_sf"/>
</dbReference>
<dbReference type="STRING" id="357750.A0A2S6CFU2"/>
<keyword evidence="3" id="KW-1185">Reference proteome</keyword>
<name>A0A2S6CFU2_9PEZI</name>
<accession>A0A2S6CFU2</accession>
<evidence type="ECO:0000313" key="3">
    <source>
        <dbReference type="Proteomes" id="UP000237631"/>
    </source>
</evidence>
<dbReference type="CDD" id="cd18186">
    <property type="entry name" value="BTB_POZ_ZBTB_KLHL-like"/>
    <property type="match status" value="1"/>
</dbReference>
<dbReference type="SUPFAM" id="SSF54695">
    <property type="entry name" value="POZ domain"/>
    <property type="match status" value="1"/>
</dbReference>
<reference evidence="3" key="1">
    <citation type="journal article" date="2017" name="bioRxiv">
        <title>Conservation of a gene cluster reveals novel cercosporin biosynthetic mechanisms and extends production to the genus Colletotrichum.</title>
        <authorList>
            <person name="de Jonge R."/>
            <person name="Ebert M.K."/>
            <person name="Huitt-Roehl C.R."/>
            <person name="Pal P."/>
            <person name="Suttle J.C."/>
            <person name="Spanner R.E."/>
            <person name="Neubauer J.D."/>
            <person name="Jurick W.M.II."/>
            <person name="Stott K.A."/>
            <person name="Secor G.A."/>
            <person name="Thomma B.P.H.J."/>
            <person name="Van de Peer Y."/>
            <person name="Townsend C.A."/>
            <person name="Bolton M.D."/>
        </authorList>
    </citation>
    <scope>NUCLEOTIDE SEQUENCE [LARGE SCALE GENOMIC DNA]</scope>
    <source>
        <strain evidence="3">CBS538.71</strain>
    </source>
</reference>
<dbReference type="OrthoDB" id="3648615at2759"/>
<dbReference type="Proteomes" id="UP000237631">
    <property type="component" value="Unassembled WGS sequence"/>
</dbReference>
<comment type="caution">
    <text evidence="2">The sequence shown here is derived from an EMBL/GenBank/DDBJ whole genome shotgun (WGS) entry which is preliminary data.</text>
</comment>
<protein>
    <recommendedName>
        <fullName evidence="1">BTB domain-containing protein</fullName>
    </recommendedName>
</protein>
<proteinExistence type="predicted"/>
<evidence type="ECO:0000259" key="1">
    <source>
        <dbReference type="PROSITE" id="PS50097"/>
    </source>
</evidence>
<gene>
    <name evidence="2" type="ORF">CBER1_06682</name>
</gene>